<evidence type="ECO:0008006" key="4">
    <source>
        <dbReference type="Google" id="ProtNLM"/>
    </source>
</evidence>
<dbReference type="EMBL" id="QJNS01000402">
    <property type="protein sequence ID" value="RYO78164.1"/>
    <property type="molecule type" value="Genomic_DNA"/>
</dbReference>
<evidence type="ECO:0000313" key="2">
    <source>
        <dbReference type="EMBL" id="RYO78164.1"/>
    </source>
</evidence>
<dbReference type="Proteomes" id="UP000294003">
    <property type="component" value="Unassembled WGS sequence"/>
</dbReference>
<gene>
    <name evidence="2" type="ORF">DL762_008840</name>
</gene>
<comment type="caution">
    <text evidence="2">The sequence shown here is derived from an EMBL/GenBank/DDBJ whole genome shotgun (WGS) entry which is preliminary data.</text>
</comment>
<feature type="region of interest" description="Disordered" evidence="1">
    <location>
        <begin position="1"/>
        <end position="78"/>
    </location>
</feature>
<sequence length="151" mass="16631">MSYKPDQPPMYGGPQQPEPAYGGYPPQGPPYDPNQGYYQSNPNMGYYPPQGGPPPQGAYYPPQQGYPPPQEQKSDSGGCLAGCLGGIGMRAGKIRHLVFHRVARSNPDVSLYSGGPWVVETIRRKARKFVSACWTGYTARGIIDIRRLRRS</sequence>
<evidence type="ECO:0000313" key="3">
    <source>
        <dbReference type="Proteomes" id="UP000294003"/>
    </source>
</evidence>
<reference evidence="2 3" key="1">
    <citation type="submission" date="2018-06" db="EMBL/GenBank/DDBJ databases">
        <title>Complete Genomes of Monosporascus.</title>
        <authorList>
            <person name="Robinson A.J."/>
            <person name="Natvig D.O."/>
        </authorList>
    </citation>
    <scope>NUCLEOTIDE SEQUENCE [LARGE SCALE GENOMIC DNA]</scope>
    <source>
        <strain evidence="2 3">CBS 609.92</strain>
    </source>
</reference>
<proteinExistence type="predicted"/>
<feature type="compositionally biased region" description="Low complexity" evidence="1">
    <location>
        <begin position="12"/>
        <end position="24"/>
    </location>
</feature>
<keyword evidence="3" id="KW-1185">Reference proteome</keyword>
<evidence type="ECO:0000256" key="1">
    <source>
        <dbReference type="SAM" id="MobiDB-lite"/>
    </source>
</evidence>
<feature type="compositionally biased region" description="Low complexity" evidence="1">
    <location>
        <begin position="33"/>
        <end position="49"/>
    </location>
</feature>
<accession>A0ABY0GV18</accession>
<organism evidence="2 3">
    <name type="scientific">Monosporascus cannonballus</name>
    <dbReference type="NCBI Taxonomy" id="155416"/>
    <lineage>
        <taxon>Eukaryota</taxon>
        <taxon>Fungi</taxon>
        <taxon>Dikarya</taxon>
        <taxon>Ascomycota</taxon>
        <taxon>Pezizomycotina</taxon>
        <taxon>Sordariomycetes</taxon>
        <taxon>Xylariomycetidae</taxon>
        <taxon>Xylariales</taxon>
        <taxon>Xylariales incertae sedis</taxon>
        <taxon>Monosporascus</taxon>
    </lineage>
</organism>
<protein>
    <recommendedName>
        <fullName evidence="4">Rhodopsin</fullName>
    </recommendedName>
</protein>
<name>A0ABY0GV18_9PEZI</name>